<feature type="region of interest" description="Disordered" evidence="1">
    <location>
        <begin position="47"/>
        <end position="76"/>
    </location>
</feature>
<gene>
    <name evidence="2" type="ORF">SFRICE_031999</name>
</gene>
<evidence type="ECO:0000256" key="1">
    <source>
        <dbReference type="SAM" id="MobiDB-lite"/>
    </source>
</evidence>
<proteinExistence type="predicted"/>
<sequence>MQTNKQHAAGRVSVMAPALRASGGPTRANRRRRLSLTTAASACWPASPASFSRGGSLAASCSSARGPPRSYAPTRF</sequence>
<dbReference type="AlphaFoldDB" id="A0A2H1VSI2"/>
<dbReference type="EMBL" id="ODYU01004184">
    <property type="protein sequence ID" value="SOQ43777.1"/>
    <property type="molecule type" value="Genomic_DNA"/>
</dbReference>
<reference evidence="2" key="1">
    <citation type="submission" date="2016-07" db="EMBL/GenBank/DDBJ databases">
        <authorList>
            <person name="Bretaudeau A."/>
        </authorList>
    </citation>
    <scope>NUCLEOTIDE SEQUENCE</scope>
    <source>
        <strain evidence="2">Rice</strain>
        <tissue evidence="2">Whole body</tissue>
    </source>
</reference>
<evidence type="ECO:0000313" key="2">
    <source>
        <dbReference type="EMBL" id="SOQ43777.1"/>
    </source>
</evidence>
<feature type="region of interest" description="Disordered" evidence="1">
    <location>
        <begin position="1"/>
        <end position="32"/>
    </location>
</feature>
<accession>A0A2H1VSI2</accession>
<organism evidence="2">
    <name type="scientific">Spodoptera frugiperda</name>
    <name type="common">Fall armyworm</name>
    <dbReference type="NCBI Taxonomy" id="7108"/>
    <lineage>
        <taxon>Eukaryota</taxon>
        <taxon>Metazoa</taxon>
        <taxon>Ecdysozoa</taxon>
        <taxon>Arthropoda</taxon>
        <taxon>Hexapoda</taxon>
        <taxon>Insecta</taxon>
        <taxon>Pterygota</taxon>
        <taxon>Neoptera</taxon>
        <taxon>Endopterygota</taxon>
        <taxon>Lepidoptera</taxon>
        <taxon>Glossata</taxon>
        <taxon>Ditrysia</taxon>
        <taxon>Noctuoidea</taxon>
        <taxon>Noctuidae</taxon>
        <taxon>Amphipyrinae</taxon>
        <taxon>Spodoptera</taxon>
    </lineage>
</organism>
<protein>
    <submittedName>
        <fullName evidence="2">SFRICE_031999</fullName>
    </submittedName>
</protein>
<name>A0A2H1VSI2_SPOFR</name>